<evidence type="ECO:0000256" key="1">
    <source>
        <dbReference type="ARBA" id="ARBA00022741"/>
    </source>
</evidence>
<dbReference type="InterPro" id="IPR027417">
    <property type="entry name" value="P-loop_NTPase"/>
</dbReference>
<accession>A0A6C0QQQ3</accession>
<keyword evidence="1" id="KW-0547">Nucleotide-binding</keyword>
<sequence>MNHYAITANQINKRYGQKTALHDFSLHLPANQVIGILGANGAGKSTFFRMAAGFIKPDNGSLNVLGRQAGWMTNKQIAYLPDRARWFEEHTVKQALNWAEQLLSGFNRNRAEELVDFMKLDMDMRAKGMSKGQEARLMLSICLAREVPLIILDEPFSGIDLLSRERIISAIIENISDQEQTIVLSTHDIHESESLFNYVVFMDEGHVLLESDVEQLRAERGSMETVYRQLYR</sequence>
<dbReference type="PANTHER" id="PTHR43158:SF1">
    <property type="entry name" value="ABC TRANSPORTER, ATP-BINDING PROTEIN"/>
    <property type="match status" value="1"/>
</dbReference>
<organism evidence="4 5">
    <name type="scientific">Paenibacillus larvae subsp. larvae</name>
    <dbReference type="NCBI Taxonomy" id="147375"/>
    <lineage>
        <taxon>Bacteria</taxon>
        <taxon>Bacillati</taxon>
        <taxon>Bacillota</taxon>
        <taxon>Bacilli</taxon>
        <taxon>Bacillales</taxon>
        <taxon>Paenibacillaceae</taxon>
        <taxon>Paenibacillus</taxon>
    </lineage>
</organism>
<reference evidence="4 5" key="1">
    <citation type="journal article" date="2020" name="Int. J. Med. Microbiol.">
        <title>Discovery of Paenibacillus larvae ERIC V: Phenotypic and genomic comparison to genotypes ERIC I-IV reveal different inventories of virulence factors which correlate with epidemiological prevalences of American Foulbrood.</title>
        <authorList>
            <person name="Beims H."/>
            <person name="Bunk B."/>
            <person name="Erler S."/>
            <person name="Mohr K.I."/>
            <person name="Sproer C."/>
            <person name="Pradella S."/>
            <person name="Gunther G."/>
            <person name="Rohde M."/>
            <person name="von der Ohe W."/>
            <person name="Steinert M."/>
        </authorList>
    </citation>
    <scope>NUCLEOTIDE SEQUENCE [LARGE SCALE GENOMIC DNA]</scope>
    <source>
        <strain evidence="4">Eric_V</strain>
    </source>
</reference>
<keyword evidence="2" id="KW-0067">ATP-binding</keyword>
<proteinExistence type="predicted"/>
<dbReference type="AlphaFoldDB" id="A0A6C0QQQ3"/>
<dbReference type="InterPro" id="IPR003593">
    <property type="entry name" value="AAA+_ATPase"/>
</dbReference>
<feature type="domain" description="ABC transporter" evidence="3">
    <location>
        <begin position="6"/>
        <end position="229"/>
    </location>
</feature>
<name>A0A6C0QQQ3_9BACL</name>
<dbReference type="GO" id="GO:0016887">
    <property type="term" value="F:ATP hydrolysis activity"/>
    <property type="evidence" value="ECO:0007669"/>
    <property type="project" value="InterPro"/>
</dbReference>
<dbReference type="RefSeq" id="WP_023482734.1">
    <property type="nucleotide sequence ID" value="NZ_CP019651.1"/>
</dbReference>
<dbReference type="Gene3D" id="3.40.50.300">
    <property type="entry name" value="P-loop containing nucleotide triphosphate hydrolases"/>
    <property type="match status" value="1"/>
</dbReference>
<dbReference type="Proteomes" id="UP000464330">
    <property type="component" value="Chromosome"/>
</dbReference>
<dbReference type="InterPro" id="IPR003439">
    <property type="entry name" value="ABC_transporter-like_ATP-bd"/>
</dbReference>
<dbReference type="PANTHER" id="PTHR43158">
    <property type="entry name" value="SKFA PEPTIDE EXPORT ATP-BINDING PROTEIN SKFE"/>
    <property type="match status" value="1"/>
</dbReference>
<evidence type="ECO:0000259" key="3">
    <source>
        <dbReference type="PROSITE" id="PS50893"/>
    </source>
</evidence>
<dbReference type="SUPFAM" id="SSF52540">
    <property type="entry name" value="P-loop containing nucleoside triphosphate hydrolases"/>
    <property type="match status" value="1"/>
</dbReference>
<gene>
    <name evidence="4" type="ORF">ERICV_01874</name>
</gene>
<evidence type="ECO:0000256" key="2">
    <source>
        <dbReference type="ARBA" id="ARBA00022840"/>
    </source>
</evidence>
<evidence type="ECO:0000313" key="5">
    <source>
        <dbReference type="Proteomes" id="UP000464330"/>
    </source>
</evidence>
<dbReference type="GO" id="GO:0005524">
    <property type="term" value="F:ATP binding"/>
    <property type="evidence" value="ECO:0007669"/>
    <property type="project" value="UniProtKB-KW"/>
</dbReference>
<evidence type="ECO:0000313" key="4">
    <source>
        <dbReference type="EMBL" id="QHZ51024.1"/>
    </source>
</evidence>
<dbReference type="CDD" id="cd03230">
    <property type="entry name" value="ABC_DR_subfamily_A"/>
    <property type="match status" value="1"/>
</dbReference>
<protein>
    <submittedName>
        <fullName evidence="4">ABC transporter-like protein</fullName>
    </submittedName>
</protein>
<dbReference type="PROSITE" id="PS50893">
    <property type="entry name" value="ABC_TRANSPORTER_2"/>
    <property type="match status" value="1"/>
</dbReference>
<dbReference type="SMART" id="SM00382">
    <property type="entry name" value="AAA"/>
    <property type="match status" value="1"/>
</dbReference>
<dbReference type="Pfam" id="PF00005">
    <property type="entry name" value="ABC_tran"/>
    <property type="match status" value="1"/>
</dbReference>
<dbReference type="EMBL" id="CP019717">
    <property type="protein sequence ID" value="QHZ51024.1"/>
    <property type="molecule type" value="Genomic_DNA"/>
</dbReference>